<keyword evidence="3" id="KW-0813">Transport</keyword>
<evidence type="ECO:0000313" key="10">
    <source>
        <dbReference type="Proteomes" id="UP000261560"/>
    </source>
</evidence>
<evidence type="ECO:0000256" key="4">
    <source>
        <dbReference type="ARBA" id="ARBA00022842"/>
    </source>
</evidence>
<feature type="domain" description="HMA" evidence="8">
    <location>
        <begin position="7"/>
        <end position="73"/>
    </location>
</feature>
<dbReference type="GO" id="GO:0006878">
    <property type="term" value="P:intracellular copper ion homeostasis"/>
    <property type="evidence" value="ECO:0007669"/>
    <property type="project" value="TreeGrafter"/>
</dbReference>
<dbReference type="GO" id="GO:0005886">
    <property type="term" value="C:plasma membrane"/>
    <property type="evidence" value="ECO:0007669"/>
    <property type="project" value="TreeGrafter"/>
</dbReference>
<keyword evidence="3" id="KW-0187">Copper transport</keyword>
<dbReference type="PANTHER" id="PTHR43520">
    <property type="entry name" value="ATP7, ISOFORM B"/>
    <property type="match status" value="1"/>
</dbReference>
<dbReference type="AlphaFoldDB" id="A0A3B3DWE5"/>
<sequence length="212" mass="23228">MEDMGFSTTTVWIAGMSCSSCVESIEGRISHMVGVKSVVVSLKEEKGTISFDPRLTEPEQLRAAIEDMGFDASLKGKGLLWLLEPIPLTVACLTVSVWPAGIISVLVSLMAGKAEVKYDPGVLSAPAVAQLIQELGFGAKQSQNDVCLCRQITGMTCASCVYKIESKLVRKDAFLRVRISLFTLIPLTLRYLQVFRINPRRLLSTLESPRMT</sequence>
<keyword evidence="7" id="KW-1133">Transmembrane helix</keyword>
<dbReference type="Pfam" id="PF00403">
    <property type="entry name" value="HMA"/>
    <property type="match status" value="1"/>
</dbReference>
<dbReference type="PRINTS" id="PR00946">
    <property type="entry name" value="HGSCAVENGER"/>
</dbReference>
<keyword evidence="3" id="KW-0406">Ion transport</keyword>
<dbReference type="GO" id="GO:0005802">
    <property type="term" value="C:trans-Golgi network"/>
    <property type="evidence" value="ECO:0007669"/>
    <property type="project" value="TreeGrafter"/>
</dbReference>
<dbReference type="GO" id="GO:0015677">
    <property type="term" value="P:copper ion import"/>
    <property type="evidence" value="ECO:0007669"/>
    <property type="project" value="TreeGrafter"/>
</dbReference>
<dbReference type="InterPro" id="IPR036163">
    <property type="entry name" value="HMA_dom_sf"/>
</dbReference>
<evidence type="ECO:0000259" key="8">
    <source>
        <dbReference type="PROSITE" id="PS50846"/>
    </source>
</evidence>
<dbReference type="GeneTree" id="ENSGT00940000155749"/>
<evidence type="ECO:0000256" key="1">
    <source>
        <dbReference type="ARBA" id="ARBA00004127"/>
    </source>
</evidence>
<keyword evidence="4" id="KW-0460">Magnesium</keyword>
<keyword evidence="7" id="KW-0812">Transmembrane</keyword>
<accession>A0A3B3DWE5</accession>
<keyword evidence="7" id="KW-0472">Membrane</keyword>
<dbReference type="GO" id="GO:0060003">
    <property type="term" value="P:copper ion export"/>
    <property type="evidence" value="ECO:0007669"/>
    <property type="project" value="TreeGrafter"/>
</dbReference>
<dbReference type="PROSITE" id="PS50846">
    <property type="entry name" value="HMA_2"/>
    <property type="match status" value="1"/>
</dbReference>
<proteinExistence type="predicted"/>
<evidence type="ECO:0000256" key="2">
    <source>
        <dbReference type="ARBA" id="ARBA00022723"/>
    </source>
</evidence>
<evidence type="ECO:0000256" key="7">
    <source>
        <dbReference type="SAM" id="Phobius"/>
    </source>
</evidence>
<dbReference type="PROSITE" id="PS01047">
    <property type="entry name" value="HMA_1"/>
    <property type="match status" value="2"/>
</dbReference>
<keyword evidence="5" id="KW-1278">Translocase</keyword>
<dbReference type="CDD" id="cd00371">
    <property type="entry name" value="HMA"/>
    <property type="match status" value="2"/>
</dbReference>
<keyword evidence="2" id="KW-0479">Metal-binding</keyword>
<organism evidence="9 10">
    <name type="scientific">Oryzias melastigma</name>
    <name type="common">Marine medaka</name>
    <dbReference type="NCBI Taxonomy" id="30732"/>
    <lineage>
        <taxon>Eukaryota</taxon>
        <taxon>Metazoa</taxon>
        <taxon>Chordata</taxon>
        <taxon>Craniata</taxon>
        <taxon>Vertebrata</taxon>
        <taxon>Euteleostomi</taxon>
        <taxon>Actinopterygii</taxon>
        <taxon>Neopterygii</taxon>
        <taxon>Teleostei</taxon>
        <taxon>Neoteleostei</taxon>
        <taxon>Acanthomorphata</taxon>
        <taxon>Ovalentaria</taxon>
        <taxon>Atherinomorphae</taxon>
        <taxon>Beloniformes</taxon>
        <taxon>Adrianichthyidae</taxon>
        <taxon>Oryziinae</taxon>
        <taxon>Oryzias</taxon>
    </lineage>
</organism>
<dbReference type="InterPro" id="IPR017969">
    <property type="entry name" value="Heavy-metal-associated_CS"/>
</dbReference>
<reference evidence="9" key="2">
    <citation type="submission" date="2025-09" db="UniProtKB">
        <authorList>
            <consortium name="Ensembl"/>
        </authorList>
    </citation>
    <scope>IDENTIFICATION</scope>
</reference>
<keyword evidence="10" id="KW-1185">Reference proteome</keyword>
<protein>
    <recommendedName>
        <fullName evidence="8">HMA domain-containing protein</fullName>
    </recommendedName>
</protein>
<reference evidence="9" key="1">
    <citation type="submission" date="2025-08" db="UniProtKB">
        <authorList>
            <consortium name="Ensembl"/>
        </authorList>
    </citation>
    <scope>IDENTIFICATION</scope>
</reference>
<dbReference type="InterPro" id="IPR006121">
    <property type="entry name" value="HMA_dom"/>
</dbReference>
<dbReference type="FunFam" id="3.30.70.100:FF:000001">
    <property type="entry name" value="ATPase copper transporting beta"/>
    <property type="match status" value="1"/>
</dbReference>
<dbReference type="InterPro" id="IPR006122">
    <property type="entry name" value="HMA_Cu_ion-bd"/>
</dbReference>
<evidence type="ECO:0000256" key="3">
    <source>
        <dbReference type="ARBA" id="ARBA00022796"/>
    </source>
</evidence>
<evidence type="ECO:0000313" key="9">
    <source>
        <dbReference type="Ensembl" id="ENSOMEP00000034246.1"/>
    </source>
</evidence>
<feature type="transmembrane region" description="Helical" evidence="7">
    <location>
        <begin position="86"/>
        <end position="109"/>
    </location>
</feature>
<dbReference type="Proteomes" id="UP000261560">
    <property type="component" value="Unplaced"/>
</dbReference>
<dbReference type="Gene3D" id="3.30.70.100">
    <property type="match status" value="3"/>
</dbReference>
<dbReference type="NCBIfam" id="TIGR00003">
    <property type="entry name" value="copper ion binding protein"/>
    <property type="match status" value="1"/>
</dbReference>
<keyword evidence="6" id="KW-0186">Copper</keyword>
<dbReference type="GO" id="GO:0005507">
    <property type="term" value="F:copper ion binding"/>
    <property type="evidence" value="ECO:0007669"/>
    <property type="project" value="InterPro"/>
</dbReference>
<name>A0A3B3DWE5_ORYME</name>
<dbReference type="Ensembl" id="ENSOMET00000028070.1">
    <property type="protein sequence ID" value="ENSOMEP00000034246.1"/>
    <property type="gene ID" value="ENSOMEG00000020746.1"/>
</dbReference>
<evidence type="ECO:0000256" key="5">
    <source>
        <dbReference type="ARBA" id="ARBA00022967"/>
    </source>
</evidence>
<dbReference type="InterPro" id="IPR001802">
    <property type="entry name" value="MerP/CopZ"/>
</dbReference>
<evidence type="ECO:0000256" key="6">
    <source>
        <dbReference type="ARBA" id="ARBA00023008"/>
    </source>
</evidence>
<dbReference type="GO" id="GO:0043682">
    <property type="term" value="F:P-type divalent copper transporter activity"/>
    <property type="evidence" value="ECO:0007669"/>
    <property type="project" value="TreeGrafter"/>
</dbReference>
<dbReference type="PANTHER" id="PTHR43520:SF29">
    <property type="entry name" value="COPPER-TRANSPORTING ATPASE 1"/>
    <property type="match status" value="1"/>
</dbReference>
<comment type="subcellular location">
    <subcellularLocation>
        <location evidence="1">Endomembrane system</location>
        <topology evidence="1">Multi-pass membrane protein</topology>
    </subcellularLocation>
</comment>
<dbReference type="SUPFAM" id="SSF55008">
    <property type="entry name" value="HMA, heavy metal-associated domain"/>
    <property type="match status" value="3"/>
</dbReference>